<evidence type="ECO:0000256" key="3">
    <source>
        <dbReference type="ARBA" id="ARBA00022692"/>
    </source>
</evidence>
<dbReference type="Pfam" id="PF03739">
    <property type="entry name" value="LptF_LptG"/>
    <property type="match status" value="1"/>
</dbReference>
<reference evidence="8" key="1">
    <citation type="submission" date="2013-03" db="EMBL/GenBank/DDBJ databases">
        <title>Genome sequence of Chthonomonas calidirosea, the first sequenced genome from the Armatimonadetes phylum (formally candidate division OP10).</title>
        <authorList>
            <person name="Lee K.C.Y."/>
            <person name="Morgan X.C."/>
            <person name="Dunfield P.F."/>
            <person name="Tamas I."/>
            <person name="Houghton K.M."/>
            <person name="Vyssotski M."/>
            <person name="Ryan J.L.J."/>
            <person name="Lagutin K."/>
            <person name="McDonald I.R."/>
            <person name="Stott M.B."/>
        </authorList>
    </citation>
    <scope>NUCLEOTIDE SEQUENCE [LARGE SCALE GENOMIC DNA]</scope>
    <source>
        <strain evidence="8">DSM 23976 / ICMP 18418 / T49</strain>
    </source>
</reference>
<dbReference type="EMBL" id="HF951689">
    <property type="protein sequence ID" value="CCW35767.1"/>
    <property type="molecule type" value="Genomic_DNA"/>
</dbReference>
<name>S0EZG0_CHTCT</name>
<dbReference type="AlphaFoldDB" id="S0EZG0"/>
<dbReference type="InParanoid" id="S0EZG0"/>
<dbReference type="GO" id="GO:0043190">
    <property type="term" value="C:ATP-binding cassette (ABC) transporter complex"/>
    <property type="evidence" value="ECO:0007669"/>
    <property type="project" value="TreeGrafter"/>
</dbReference>
<feature type="transmembrane region" description="Helical" evidence="6">
    <location>
        <begin position="54"/>
        <end position="78"/>
    </location>
</feature>
<dbReference type="GO" id="GO:0015920">
    <property type="term" value="P:lipopolysaccharide transport"/>
    <property type="evidence" value="ECO:0007669"/>
    <property type="project" value="TreeGrafter"/>
</dbReference>
<feature type="transmembrane region" description="Helical" evidence="6">
    <location>
        <begin position="99"/>
        <end position="117"/>
    </location>
</feature>
<dbReference type="PANTHER" id="PTHR33529">
    <property type="entry name" value="SLR0882 PROTEIN-RELATED"/>
    <property type="match status" value="1"/>
</dbReference>
<keyword evidence="4 6" id="KW-1133">Transmembrane helix</keyword>
<sequence length="377" mass="41828">MKLIDKLVLYDLVGPFFTGMFMFLVLVFTAGFLFQATDMVVQGVPLHLVLRFVLYALPGILTQTFPMAMLLASLMALGRLSADREIVAIFTAGIGFPRVVMPVFVVGLLVSIVAFTWNETVVPPATRAMYDLKQEALQHIAKSDEPISYDIKRQDGRGLQESVYVQGGYDARTQTLRNVRIVRYSDDPAMHGAVELIVNCARAQSTDRRGLDQSGLNWTYYDGSWVLLVPDKATGLVKDTLVTNFKTLKVLPDNASIGKSFNEVMNAQVNDANRLSFNQLRLEIERDRAEGRIEEARGEEVDLYGKIALPLASVIFGVVGAALGLNTQRGEAARWDLVWRYSSYFSIGYSITPCLLLAKVAGCLRCWQASPPTWSVP</sequence>
<dbReference type="PATRIC" id="fig|1303518.3.peg.2016"/>
<dbReference type="InterPro" id="IPR005495">
    <property type="entry name" value="LptG/LptF_permease"/>
</dbReference>
<evidence type="ECO:0000256" key="2">
    <source>
        <dbReference type="ARBA" id="ARBA00022475"/>
    </source>
</evidence>
<organism evidence="7 8">
    <name type="scientific">Chthonomonas calidirosea (strain DSM 23976 / ICMP 18418 / T49)</name>
    <dbReference type="NCBI Taxonomy" id="1303518"/>
    <lineage>
        <taxon>Bacteria</taxon>
        <taxon>Bacillati</taxon>
        <taxon>Armatimonadota</taxon>
        <taxon>Chthonomonadia</taxon>
        <taxon>Chthonomonadales</taxon>
        <taxon>Chthonomonadaceae</taxon>
        <taxon>Chthonomonas</taxon>
    </lineage>
</organism>
<evidence type="ECO:0000256" key="4">
    <source>
        <dbReference type="ARBA" id="ARBA00022989"/>
    </source>
</evidence>
<keyword evidence="3 6" id="KW-0812">Transmembrane</keyword>
<evidence type="ECO:0000313" key="7">
    <source>
        <dbReference type="EMBL" id="CCW35767.1"/>
    </source>
</evidence>
<dbReference type="eggNOG" id="COG0795">
    <property type="taxonomic scope" value="Bacteria"/>
</dbReference>
<gene>
    <name evidence="7" type="ORF">CCALI_01960</name>
</gene>
<dbReference type="STRING" id="454171.CP488_02132"/>
<proteinExistence type="predicted"/>
<comment type="subcellular location">
    <subcellularLocation>
        <location evidence="1">Cell membrane</location>
        <topology evidence="1">Multi-pass membrane protein</topology>
    </subcellularLocation>
</comment>
<dbReference type="KEGG" id="ccz:CCALI_01960"/>
<feature type="transmembrane region" description="Helical" evidence="6">
    <location>
        <begin position="12"/>
        <end position="34"/>
    </location>
</feature>
<protein>
    <submittedName>
        <fullName evidence="7">Predicted permeases</fullName>
    </submittedName>
</protein>
<evidence type="ECO:0000256" key="6">
    <source>
        <dbReference type="SAM" id="Phobius"/>
    </source>
</evidence>
<dbReference type="PANTHER" id="PTHR33529:SF6">
    <property type="entry name" value="YJGP_YJGQ FAMILY PERMEASE"/>
    <property type="match status" value="1"/>
</dbReference>
<dbReference type="HOGENOM" id="CLU_028799_3_1_0"/>
<evidence type="ECO:0000313" key="8">
    <source>
        <dbReference type="Proteomes" id="UP000014227"/>
    </source>
</evidence>
<dbReference type="Proteomes" id="UP000014227">
    <property type="component" value="Chromosome I"/>
</dbReference>
<keyword evidence="2" id="KW-1003">Cell membrane</keyword>
<keyword evidence="8" id="KW-1185">Reference proteome</keyword>
<evidence type="ECO:0000256" key="1">
    <source>
        <dbReference type="ARBA" id="ARBA00004651"/>
    </source>
</evidence>
<accession>S0EZG0</accession>
<evidence type="ECO:0000256" key="5">
    <source>
        <dbReference type="ARBA" id="ARBA00023136"/>
    </source>
</evidence>
<keyword evidence="5 6" id="KW-0472">Membrane</keyword>